<feature type="region of interest" description="Disordered" evidence="1">
    <location>
        <begin position="139"/>
        <end position="186"/>
    </location>
</feature>
<reference evidence="3 4" key="1">
    <citation type="journal article" date="2014" name="BMC Genomics">
        <title>Adaptive genomic structural variation in the grape powdery mildew pathogen, Erysiphe necator.</title>
        <authorList>
            <person name="Jones L."/>
            <person name="Riaz S."/>
            <person name="Morales-Cruz A."/>
            <person name="Amrine K.C."/>
            <person name="McGuire B."/>
            <person name="Gubler W.D."/>
            <person name="Walker M.A."/>
            <person name="Cantu D."/>
        </authorList>
    </citation>
    <scope>NUCLEOTIDE SEQUENCE [LARGE SCALE GENOMIC DNA]</scope>
    <source>
        <strain evidence="4">c</strain>
    </source>
</reference>
<dbReference type="Pfam" id="PF07727">
    <property type="entry name" value="RVT_2"/>
    <property type="match status" value="1"/>
</dbReference>
<evidence type="ECO:0000259" key="2">
    <source>
        <dbReference type="Pfam" id="PF07727"/>
    </source>
</evidence>
<comment type="caution">
    <text evidence="3">The sequence shown here is derived from an EMBL/GenBank/DDBJ whole genome shotgun (WGS) entry which is preliminary data.</text>
</comment>
<dbReference type="InterPro" id="IPR036397">
    <property type="entry name" value="RNaseH_sf"/>
</dbReference>
<dbReference type="HOGENOM" id="CLU_002055_4_0_1"/>
<evidence type="ECO:0000313" key="4">
    <source>
        <dbReference type="Proteomes" id="UP000030854"/>
    </source>
</evidence>
<dbReference type="InterPro" id="IPR013103">
    <property type="entry name" value="RVT_2"/>
</dbReference>
<organism evidence="3 4">
    <name type="scientific">Uncinula necator</name>
    <name type="common">Grape powdery mildew</name>
    <dbReference type="NCBI Taxonomy" id="52586"/>
    <lineage>
        <taxon>Eukaryota</taxon>
        <taxon>Fungi</taxon>
        <taxon>Dikarya</taxon>
        <taxon>Ascomycota</taxon>
        <taxon>Pezizomycotina</taxon>
        <taxon>Leotiomycetes</taxon>
        <taxon>Erysiphales</taxon>
        <taxon>Erysiphaceae</taxon>
        <taxon>Erysiphe</taxon>
    </lineage>
</organism>
<dbReference type="GO" id="GO:0003676">
    <property type="term" value="F:nucleic acid binding"/>
    <property type="evidence" value="ECO:0007669"/>
    <property type="project" value="InterPro"/>
</dbReference>
<dbReference type="Proteomes" id="UP000030854">
    <property type="component" value="Unassembled WGS sequence"/>
</dbReference>
<dbReference type="AlphaFoldDB" id="A0A0B1P8M7"/>
<keyword evidence="4" id="KW-1185">Reference proteome</keyword>
<proteinExistence type="predicted"/>
<feature type="domain" description="Reverse transcriptase Ty1/copia-type" evidence="2">
    <location>
        <begin position="257"/>
        <end position="453"/>
    </location>
</feature>
<gene>
    <name evidence="3" type="ORF">EV44_g3111</name>
</gene>
<evidence type="ECO:0000256" key="1">
    <source>
        <dbReference type="SAM" id="MobiDB-lite"/>
    </source>
</evidence>
<dbReference type="STRING" id="52586.A0A0B1P8M7"/>
<protein>
    <recommendedName>
        <fullName evidence="2">Reverse transcriptase Ty1/copia-type domain-containing protein</fullName>
    </recommendedName>
</protein>
<feature type="compositionally biased region" description="Polar residues" evidence="1">
    <location>
        <begin position="151"/>
        <end position="177"/>
    </location>
</feature>
<name>A0A0B1P8M7_UNCNE</name>
<evidence type="ECO:0000313" key="3">
    <source>
        <dbReference type="EMBL" id="KHJ33690.1"/>
    </source>
</evidence>
<sequence length="750" mass="84148">MLLQMAVKAVNDSAGPDGLVPTLLVYGAFPKMSELDPPSPTIAQRATAIRKAMEEVNRLRANRQIKDALSTRNGPATASLHDLPLNSDVLVWREGNANKNGKWTGPFTLLSIQNETCSVQLPSGPTNFRSTVVKPYRKDDVPETFPPIDFPSQTTSHQSIPSSPTQNIPNSTPQRTGTPPPTMEPHRILRSSLKSRIRTNLSQIPIDVSNGNSDLTFIYDMQEPTLHASQLPHILTESFTESRRKEINGLLEKGVFKVVSISDIPLNSRIFNTRFVDKIKHPGTNKAFKKSRLVVQGYNDEGKFMILTQAPTIQRSSQRILLALASMLQGNGVNLYLRDISQAYVQSSTNLNRIIFVQPPLEVELPPNTVWQVLKPLYGLAEARNHWFSTYHRHHIEKLEMSPSTYDPCLLYSIKDCMGIVGMQTDDTLFLADKIFADKEQKELKIAKFLAKDREQLTINTPLKFNGGIATLLNNTIMLQQTQQAQNLHLIGTRDIDMPCAKGKTKKRATPKDQYIAQRARGAYIASICQPEASFDLSFAAQVVNPKEDDAKALNKRIQWQIENPKRGLKFVKLELNSLRIITFTDASFANNADMTSQIGYVIVLADSKNNANIIHWSSIKCKRVTRSVLASELYAMALGFDISAAIKATLSKILQKSIPLIICTDSKSLFDCLVKLGTTREKRLMIDIMSLRDSYERREITEIIWIEGNSNPADAMTKSKACRALKELIDTNKVNLKVMEWVDRKCFEP</sequence>
<dbReference type="CDD" id="cd09272">
    <property type="entry name" value="RNase_HI_RT_Ty1"/>
    <property type="match status" value="1"/>
</dbReference>
<dbReference type="OMA" id="FFRIWIS"/>
<accession>A0A0B1P8M7</accession>
<dbReference type="EMBL" id="JNVN01001288">
    <property type="protein sequence ID" value="KHJ33690.1"/>
    <property type="molecule type" value="Genomic_DNA"/>
</dbReference>
<dbReference type="Gene3D" id="3.30.420.10">
    <property type="entry name" value="Ribonuclease H-like superfamily/Ribonuclease H"/>
    <property type="match status" value="1"/>
</dbReference>